<sequence>MVYSWALHHLKSLYQHELPSVVLTDRCLAAINATATLFPASKALLCLWHVNKAVLQYCQPDFVQKSSQPSGGAEEAWNEFYRFWHSIVDSPTEAVYEERLAKFELKAEGIHSLIKSYIKTSTFDLFDSWQAMRHAITNQLKELNHMRASQQIRTPLDVSGEMFEAVHGWVSHQALRKVQEQRQLLSAPLKSPCSQSFTSSYGLPCSHTLKKLEDAKQCLLLEHFNPHWNLRRGVDRPQPILEPRRVPKQGPQTTSQPRTSTRREPCGFEIVQSGKKAPSTCSRCHEVGHMRSSRACPLRFQELLTKAAPAKPVPQPDAASVAVPAFTDPPPSVPVTRGASLLGATLDPPAEAVRRSPAAGPTPFVPPLILPTMQDSLITPHSPVVSDGLVGTVPSCVEGEPVVQQPCRLQDPVLELPPRYDSPQAIYGRYVAARSAWYAAQPPGNIKTNQQYRRAMGLPLRYDRVMNGVWTTNRCPSAVSAQQDQENGRKRR</sequence>
<evidence type="ECO:0000259" key="2">
    <source>
        <dbReference type="Pfam" id="PF10551"/>
    </source>
</evidence>
<dbReference type="Proteomes" id="UP000054481">
    <property type="component" value="Unassembled WGS sequence"/>
</dbReference>
<evidence type="ECO:0000313" key="3">
    <source>
        <dbReference type="EMBL" id="KJZ69376.1"/>
    </source>
</evidence>
<name>A0A0F7ZFM0_9HYPO</name>
<dbReference type="InterPro" id="IPR052579">
    <property type="entry name" value="Zinc_finger_SWIM"/>
</dbReference>
<protein>
    <recommendedName>
        <fullName evidence="2">MULE transposase domain-containing protein</fullName>
    </recommendedName>
</protein>
<dbReference type="PANTHER" id="PTHR31569:SF4">
    <property type="entry name" value="SWIM-TYPE DOMAIN-CONTAINING PROTEIN"/>
    <property type="match status" value="1"/>
</dbReference>
<feature type="domain" description="MULE transposase" evidence="2">
    <location>
        <begin position="3"/>
        <end position="52"/>
    </location>
</feature>
<keyword evidence="4" id="KW-1185">Reference proteome</keyword>
<feature type="region of interest" description="Disordered" evidence="1">
    <location>
        <begin position="240"/>
        <end position="263"/>
    </location>
</feature>
<dbReference type="EMBL" id="KQ030722">
    <property type="protein sequence ID" value="KJZ69376.1"/>
    <property type="molecule type" value="Genomic_DNA"/>
</dbReference>
<dbReference type="PANTHER" id="PTHR31569">
    <property type="entry name" value="SWIM-TYPE DOMAIN-CONTAINING PROTEIN"/>
    <property type="match status" value="1"/>
</dbReference>
<reference evidence="3 4" key="1">
    <citation type="journal article" date="2014" name="Genome Biol. Evol.">
        <title>Comparative genomics and transcriptomics analyses reveal divergent lifestyle features of nematode endoparasitic fungus Hirsutella minnesotensis.</title>
        <authorList>
            <person name="Lai Y."/>
            <person name="Liu K."/>
            <person name="Zhang X."/>
            <person name="Zhang X."/>
            <person name="Li K."/>
            <person name="Wang N."/>
            <person name="Shu C."/>
            <person name="Wu Y."/>
            <person name="Wang C."/>
            <person name="Bushley K.E."/>
            <person name="Xiang M."/>
            <person name="Liu X."/>
        </authorList>
    </citation>
    <scope>NUCLEOTIDE SEQUENCE [LARGE SCALE GENOMIC DNA]</scope>
    <source>
        <strain evidence="3 4">3608</strain>
    </source>
</reference>
<dbReference type="InterPro" id="IPR018289">
    <property type="entry name" value="MULE_transposase_dom"/>
</dbReference>
<dbReference type="Pfam" id="PF10551">
    <property type="entry name" value="MULE"/>
    <property type="match status" value="1"/>
</dbReference>
<accession>A0A0F7ZFM0</accession>
<proteinExistence type="predicted"/>
<organism evidence="3 4">
    <name type="scientific">Hirsutella minnesotensis 3608</name>
    <dbReference type="NCBI Taxonomy" id="1043627"/>
    <lineage>
        <taxon>Eukaryota</taxon>
        <taxon>Fungi</taxon>
        <taxon>Dikarya</taxon>
        <taxon>Ascomycota</taxon>
        <taxon>Pezizomycotina</taxon>
        <taxon>Sordariomycetes</taxon>
        <taxon>Hypocreomycetidae</taxon>
        <taxon>Hypocreales</taxon>
        <taxon>Ophiocordycipitaceae</taxon>
        <taxon>Hirsutella</taxon>
    </lineage>
</organism>
<gene>
    <name evidence="3" type="ORF">HIM_11237</name>
</gene>
<evidence type="ECO:0000256" key="1">
    <source>
        <dbReference type="SAM" id="MobiDB-lite"/>
    </source>
</evidence>
<dbReference type="OrthoDB" id="4868085at2759"/>
<dbReference type="AlphaFoldDB" id="A0A0F7ZFM0"/>
<evidence type="ECO:0000313" key="4">
    <source>
        <dbReference type="Proteomes" id="UP000054481"/>
    </source>
</evidence>